<dbReference type="Proteomes" id="UP000647133">
    <property type="component" value="Unassembled WGS sequence"/>
</dbReference>
<organism evidence="3 4">
    <name type="scientific">Echinicola arenosa</name>
    <dbReference type="NCBI Taxonomy" id="2774144"/>
    <lineage>
        <taxon>Bacteria</taxon>
        <taxon>Pseudomonadati</taxon>
        <taxon>Bacteroidota</taxon>
        <taxon>Cytophagia</taxon>
        <taxon>Cytophagales</taxon>
        <taxon>Cyclobacteriaceae</taxon>
        <taxon>Echinicola</taxon>
    </lineage>
</organism>
<dbReference type="EMBL" id="JACYTQ010000003">
    <property type="protein sequence ID" value="MBD8489209.1"/>
    <property type="molecule type" value="Genomic_DNA"/>
</dbReference>
<dbReference type="Pfam" id="PF22322">
    <property type="entry name" value="DUF6973"/>
    <property type="match status" value="1"/>
</dbReference>
<keyword evidence="1" id="KW-0732">Signal</keyword>
<comment type="caution">
    <text evidence="3">The sequence shown here is derived from an EMBL/GenBank/DDBJ whole genome shotgun (WGS) entry which is preliminary data.</text>
</comment>
<evidence type="ECO:0000259" key="2">
    <source>
        <dbReference type="Pfam" id="PF22322"/>
    </source>
</evidence>
<proteinExistence type="predicted"/>
<keyword evidence="4" id="KW-1185">Reference proteome</keyword>
<evidence type="ECO:0000313" key="4">
    <source>
        <dbReference type="Proteomes" id="UP000647133"/>
    </source>
</evidence>
<accession>A0ABR9AK69</accession>
<sequence>MNTKDKLLSIIIMVVFILSFSCSSDDPSPKPISNEDPVGPISGEDFKSVPIPTYDLVIEAYENISNTSPNLLEEESDQLSIALFEEIKKLSNKASTNNDRLLYESLSDKLTEEEWKLVLTNPYKSFLAFLTLKPSFDDSGSSFSCDPNLSLKDTKVDAIRHAYWNALMTQKISDMTFIEELTNAHESNSDSEDAKLMDLHNNKIGRELALQYPTATADELLTILLQYDFLFVGIGQTIPETYQGLVYIEGKKIFDIKMKGSLSNPDSGGPWDIEFDIYECGNTIRGNFTIIRGAERQDRRFSGTMVDGLMQLEVSNPLVFENPRGLYACTGMRMNLTGNEKSLEGRWTSSNCYRGGTVLLSNEN</sequence>
<dbReference type="PROSITE" id="PS51257">
    <property type="entry name" value="PROKAR_LIPOPROTEIN"/>
    <property type="match status" value="1"/>
</dbReference>
<evidence type="ECO:0000256" key="1">
    <source>
        <dbReference type="SAM" id="SignalP"/>
    </source>
</evidence>
<gene>
    <name evidence="3" type="ORF">IFO69_10675</name>
</gene>
<dbReference type="RefSeq" id="WP_192010095.1">
    <property type="nucleotide sequence ID" value="NZ_JACYTQ010000003.1"/>
</dbReference>
<feature type="domain" description="DUF6973" evidence="2">
    <location>
        <begin position="116"/>
        <end position="224"/>
    </location>
</feature>
<evidence type="ECO:0000313" key="3">
    <source>
        <dbReference type="EMBL" id="MBD8489209.1"/>
    </source>
</evidence>
<dbReference type="InterPro" id="IPR054246">
    <property type="entry name" value="DUF6973"/>
</dbReference>
<name>A0ABR9AK69_9BACT</name>
<feature type="signal peptide" evidence="1">
    <location>
        <begin position="1"/>
        <end position="24"/>
    </location>
</feature>
<feature type="chain" id="PRO_5046541812" description="DUF6973 domain-containing protein" evidence="1">
    <location>
        <begin position="25"/>
        <end position="364"/>
    </location>
</feature>
<protein>
    <recommendedName>
        <fullName evidence="2">DUF6973 domain-containing protein</fullName>
    </recommendedName>
</protein>
<reference evidence="3 4" key="1">
    <citation type="submission" date="2020-09" db="EMBL/GenBank/DDBJ databases">
        <title>Echinicola sp. CAU 1574 isolated from sand of Sido Beach.</title>
        <authorList>
            <person name="Kim W."/>
        </authorList>
    </citation>
    <scope>NUCLEOTIDE SEQUENCE [LARGE SCALE GENOMIC DNA]</scope>
    <source>
        <strain evidence="3 4">CAU 1574</strain>
    </source>
</reference>